<evidence type="ECO:0000313" key="1">
    <source>
        <dbReference type="EMBL" id="ELP94988.1"/>
    </source>
</evidence>
<sequence>MKRIFIESLNCIPQKLSVNLATGRSQDYLRFIPQLEHSFYIVDGRDQMIFTQLKTSENERKVKDGRYFTFKHHCSGLKTEVYVNCDGMAVKVSNTQQCATNDLTVYKCNWDPSFVLENEWVLADSGYRGVGQTLIPYPKTGKNEQIVLTEDYLINMSLMMNGSEHRLRIRGNFEGTLKNDVFKGGVSGSVVDIVHYDTETVQEIELYTLFRQVDVTERDAKCRVCCTTTFETKFEDVSNSTYQILGVLEVSNVESIIDSNHFECERGTIECESMMLLTKVDNSLIKAYNAVHSSVRILVENHFGRLILSFKLMRNKYGLLKRDYESLVNIAHSLCNYHISKKPLRKFPFYLFKRMADGDYSTPIGTTPIQLPRIAGEIVSKLSGEYHRAKLVHNENNLRQYNSINEFLGVGNSSRAIQQIVIPTEPHSSTTNELIDDATSLLRPFPVEKWEKSFFQKV</sequence>
<protein>
    <recommendedName>
        <fullName evidence="3">DDE Tnp4 domain-containing protein</fullName>
    </recommendedName>
</protein>
<evidence type="ECO:0000313" key="2">
    <source>
        <dbReference type="Proteomes" id="UP000014680"/>
    </source>
</evidence>
<dbReference type="OrthoDB" id="7533242at2759"/>
<dbReference type="RefSeq" id="XP_004261759.1">
    <property type="nucleotide sequence ID" value="XM_004261711.1"/>
</dbReference>
<proteinExistence type="predicted"/>
<dbReference type="GeneID" id="14893844"/>
<dbReference type="Proteomes" id="UP000014680">
    <property type="component" value="Unassembled WGS sequence"/>
</dbReference>
<organism evidence="1 2">
    <name type="scientific">Entamoeba invadens IP1</name>
    <dbReference type="NCBI Taxonomy" id="370355"/>
    <lineage>
        <taxon>Eukaryota</taxon>
        <taxon>Amoebozoa</taxon>
        <taxon>Evosea</taxon>
        <taxon>Archamoebae</taxon>
        <taxon>Mastigamoebida</taxon>
        <taxon>Entamoebidae</taxon>
        <taxon>Entamoeba</taxon>
    </lineage>
</organism>
<accession>A0A0A1UET0</accession>
<evidence type="ECO:0008006" key="3">
    <source>
        <dbReference type="Google" id="ProtNLM"/>
    </source>
</evidence>
<dbReference type="AlphaFoldDB" id="A0A0A1UET0"/>
<keyword evidence="2" id="KW-1185">Reference proteome</keyword>
<gene>
    <name evidence="1" type="ORF">EIN_251620</name>
</gene>
<dbReference type="EMBL" id="KB206169">
    <property type="protein sequence ID" value="ELP94988.1"/>
    <property type="molecule type" value="Genomic_DNA"/>
</dbReference>
<reference evidence="1 2" key="1">
    <citation type="submission" date="2012-10" db="EMBL/GenBank/DDBJ databases">
        <authorList>
            <person name="Zafar N."/>
            <person name="Inman J."/>
            <person name="Hall N."/>
            <person name="Lorenzi H."/>
            <person name="Caler E."/>
        </authorList>
    </citation>
    <scope>NUCLEOTIDE SEQUENCE [LARGE SCALE GENOMIC DNA]</scope>
    <source>
        <strain evidence="1 2">IP1</strain>
    </source>
</reference>
<dbReference type="KEGG" id="eiv:EIN_251620"/>
<dbReference type="VEuPathDB" id="AmoebaDB:EIN_251620"/>
<name>A0A0A1UET0_ENTIV</name>